<keyword evidence="2" id="KW-0378">Hydrolase</keyword>
<dbReference type="PROSITE" id="PS00146">
    <property type="entry name" value="BETA_LACTAMASE_A"/>
    <property type="match status" value="1"/>
</dbReference>
<sequence length="534" mass="57518">MELDSLLLERRVDALLAPWRDRVGPGVALGVVRKGELVLHRGAGLASIEHGVPIGPGTRFRIASVSKQFTCAAILMLREEGKLSLDDLARRHLPDLPDLDPGITVAHLMHNTSGIRDMLEIQRQGGADLGTAVDQATLLEGIRRQRRLNFAPGSRFLYSNSNFLLLGRIVEHLSGEPLPAFLERRILAPLGMSDTRMVEDPYEAVPHLATGYRPGEGGGWARAPHGFRIGGEGGLVSSVEDLALWDRNFTTRRLGADWLDALSEQTPFNNGHENFYARGLIVRGYRGVRTVGHSGLWPGYRTEFLRVPGHEVTVIAITNDSTADPGALAKRVLDVILEERPGIRPARALPPRGELVALTGRYLDPDSTTTLDIAATGDGGATLSLNGLAVKAVAAPDGRLMSPASSTALFIRPLGPELIEVEQDAGHVARWHRVAPGGALPPGLAGTWRSEEMDAVWTIAPEGDGLAVRVRGPVVSAGPWRVEAVEGDVVRVHVPGTLMDGWLDVRLLRDAAGAPMGLEVHGGRAKRVAYQRLG</sequence>
<feature type="domain" description="Beta-lactamase-related" evidence="1">
    <location>
        <begin position="21"/>
        <end position="327"/>
    </location>
</feature>
<dbReference type="AlphaFoldDB" id="A0A1L7AJ22"/>
<evidence type="ECO:0000259" key="1">
    <source>
        <dbReference type="Pfam" id="PF00144"/>
    </source>
</evidence>
<dbReference type="Gene3D" id="3.40.710.10">
    <property type="entry name" value="DD-peptidase/beta-lactamase superfamily"/>
    <property type="match status" value="1"/>
</dbReference>
<dbReference type="PANTHER" id="PTHR46825">
    <property type="entry name" value="D-ALANYL-D-ALANINE-CARBOXYPEPTIDASE/ENDOPEPTIDASE AMPH"/>
    <property type="match status" value="1"/>
</dbReference>
<dbReference type="eggNOG" id="COG1680">
    <property type="taxonomic scope" value="Bacteria"/>
</dbReference>
<dbReference type="Proteomes" id="UP000185494">
    <property type="component" value="Chromosome 1"/>
</dbReference>
<dbReference type="InterPro" id="IPR012338">
    <property type="entry name" value="Beta-lactam/transpept-like"/>
</dbReference>
<dbReference type="InterPro" id="IPR001466">
    <property type="entry name" value="Beta-lactam-related"/>
</dbReference>
<accession>A0A1L7AJ22</accession>
<reference evidence="2 3" key="1">
    <citation type="submission" date="2016-05" db="EMBL/GenBank/DDBJ databases">
        <title>Complete Genome and Methylome Analysis of Psychrotrophic Bacterial Isolates from Antarctic Lake Untersee.</title>
        <authorList>
            <person name="Fomenkov A."/>
            <person name="Akimov V.N."/>
            <person name="Vasilyeva L.V."/>
            <person name="Andersen D."/>
            <person name="Vincze T."/>
            <person name="Roberts R.J."/>
        </authorList>
    </citation>
    <scope>NUCLEOTIDE SEQUENCE [LARGE SCALE GENOMIC DNA]</scope>
    <source>
        <strain evidence="2 3">U14-5</strain>
    </source>
</reference>
<dbReference type="EMBL" id="CP015583">
    <property type="protein sequence ID" value="APT58806.1"/>
    <property type="molecule type" value="Genomic_DNA"/>
</dbReference>
<evidence type="ECO:0000313" key="2">
    <source>
        <dbReference type="EMBL" id="APT58806.1"/>
    </source>
</evidence>
<evidence type="ECO:0000313" key="3">
    <source>
        <dbReference type="Proteomes" id="UP000185494"/>
    </source>
</evidence>
<proteinExistence type="predicted"/>
<organism evidence="2 3">
    <name type="scientific">Roseomonas gilardii</name>
    <dbReference type="NCBI Taxonomy" id="257708"/>
    <lineage>
        <taxon>Bacteria</taxon>
        <taxon>Pseudomonadati</taxon>
        <taxon>Pseudomonadota</taxon>
        <taxon>Alphaproteobacteria</taxon>
        <taxon>Acetobacterales</taxon>
        <taxon>Roseomonadaceae</taxon>
        <taxon>Roseomonas</taxon>
    </lineage>
</organism>
<dbReference type="Pfam" id="PF00144">
    <property type="entry name" value="Beta-lactamase"/>
    <property type="match status" value="1"/>
</dbReference>
<protein>
    <submittedName>
        <fullName evidence="2">Serine hydrolase</fullName>
    </submittedName>
</protein>
<dbReference type="STRING" id="257708.RGI145_18510"/>
<dbReference type="GO" id="GO:0016787">
    <property type="term" value="F:hydrolase activity"/>
    <property type="evidence" value="ECO:0007669"/>
    <property type="project" value="UniProtKB-KW"/>
</dbReference>
<dbReference type="RefSeq" id="WP_075799557.1">
    <property type="nucleotide sequence ID" value="NZ_CP015583.1"/>
</dbReference>
<dbReference type="KEGG" id="rgi:RGI145_18510"/>
<dbReference type="SUPFAM" id="SSF56601">
    <property type="entry name" value="beta-lactamase/transpeptidase-like"/>
    <property type="match status" value="1"/>
</dbReference>
<dbReference type="InterPro" id="IPR023650">
    <property type="entry name" value="Beta-lactam_class-A_AS"/>
</dbReference>
<gene>
    <name evidence="2" type="ORF">RGI145_18510</name>
</gene>
<name>A0A1L7AJ22_9PROT</name>
<dbReference type="InterPro" id="IPR050491">
    <property type="entry name" value="AmpC-like"/>
</dbReference>
<dbReference type="PANTHER" id="PTHR46825:SF9">
    <property type="entry name" value="BETA-LACTAMASE-RELATED DOMAIN-CONTAINING PROTEIN"/>
    <property type="match status" value="1"/>
</dbReference>